<feature type="region of interest" description="Disordered" evidence="1">
    <location>
        <begin position="826"/>
        <end position="897"/>
    </location>
</feature>
<feature type="region of interest" description="Disordered" evidence="1">
    <location>
        <begin position="766"/>
        <end position="813"/>
    </location>
</feature>
<feature type="compositionally biased region" description="Polar residues" evidence="1">
    <location>
        <begin position="75"/>
        <end position="88"/>
    </location>
</feature>
<feature type="region of interest" description="Disordered" evidence="1">
    <location>
        <begin position="1408"/>
        <end position="1438"/>
    </location>
</feature>
<feature type="compositionally biased region" description="Polar residues" evidence="1">
    <location>
        <begin position="220"/>
        <end position="233"/>
    </location>
</feature>
<feature type="compositionally biased region" description="Low complexity" evidence="1">
    <location>
        <begin position="1417"/>
        <end position="1431"/>
    </location>
</feature>
<dbReference type="EMBL" id="GL883142">
    <property type="protein sequence ID" value="EGG00949.1"/>
    <property type="molecule type" value="Genomic_DNA"/>
</dbReference>
<feature type="region of interest" description="Disordered" evidence="1">
    <location>
        <begin position="1454"/>
        <end position="1500"/>
    </location>
</feature>
<feature type="compositionally biased region" description="Pro residues" evidence="1">
    <location>
        <begin position="521"/>
        <end position="537"/>
    </location>
</feature>
<keyword evidence="4" id="KW-1185">Reference proteome</keyword>
<feature type="compositionally biased region" description="Low complexity" evidence="1">
    <location>
        <begin position="798"/>
        <end position="813"/>
    </location>
</feature>
<evidence type="ECO:0000259" key="2">
    <source>
        <dbReference type="PROSITE" id="PS50003"/>
    </source>
</evidence>
<feature type="compositionally biased region" description="Low complexity" evidence="1">
    <location>
        <begin position="924"/>
        <end position="933"/>
    </location>
</feature>
<feature type="compositionally biased region" description="Polar residues" evidence="1">
    <location>
        <begin position="870"/>
        <end position="879"/>
    </location>
</feature>
<dbReference type="PROSITE" id="PS50003">
    <property type="entry name" value="PH_DOMAIN"/>
    <property type="match status" value="1"/>
</dbReference>
<feature type="compositionally biased region" description="Polar residues" evidence="1">
    <location>
        <begin position="974"/>
        <end position="990"/>
    </location>
</feature>
<feature type="compositionally biased region" description="Basic and acidic residues" evidence="1">
    <location>
        <begin position="1484"/>
        <end position="1493"/>
    </location>
</feature>
<dbReference type="OrthoDB" id="5865767at2759"/>
<feature type="compositionally biased region" description="Polar residues" evidence="1">
    <location>
        <begin position="322"/>
        <end position="336"/>
    </location>
</feature>
<feature type="compositionally biased region" description="Polar residues" evidence="1">
    <location>
        <begin position="617"/>
        <end position="651"/>
    </location>
</feature>
<feature type="region of interest" description="Disordered" evidence="1">
    <location>
        <begin position="678"/>
        <end position="729"/>
    </location>
</feature>
<feature type="compositionally biased region" description="Basic and acidic residues" evidence="1">
    <location>
        <begin position="234"/>
        <end position="245"/>
    </location>
</feature>
<dbReference type="HOGENOM" id="CLU_248716_0_0_1"/>
<dbReference type="KEGG" id="mlr:MELLADRAFT_111464"/>
<dbReference type="VEuPathDB" id="FungiDB:MELLADRAFT_111464"/>
<feature type="compositionally biased region" description="Polar residues" evidence="1">
    <location>
        <begin position="1165"/>
        <end position="1178"/>
    </location>
</feature>
<evidence type="ECO:0000313" key="3">
    <source>
        <dbReference type="EMBL" id="EGG00949.1"/>
    </source>
</evidence>
<dbReference type="InterPro" id="IPR001849">
    <property type="entry name" value="PH_domain"/>
</dbReference>
<gene>
    <name evidence="3" type="ORF">MELLADRAFT_111464</name>
</gene>
<dbReference type="SUPFAM" id="SSF50729">
    <property type="entry name" value="PH domain-like"/>
    <property type="match status" value="1"/>
</dbReference>
<feature type="compositionally biased region" description="Low complexity" evidence="1">
    <location>
        <begin position="678"/>
        <end position="702"/>
    </location>
</feature>
<feature type="domain" description="PH" evidence="2">
    <location>
        <begin position="1232"/>
        <end position="1391"/>
    </location>
</feature>
<dbReference type="InterPro" id="IPR011993">
    <property type="entry name" value="PH-like_dom_sf"/>
</dbReference>
<feature type="compositionally biased region" description="Low complexity" evidence="1">
    <location>
        <begin position="561"/>
        <end position="574"/>
    </location>
</feature>
<feature type="region of interest" description="Disordered" evidence="1">
    <location>
        <begin position="1141"/>
        <end position="1183"/>
    </location>
</feature>
<evidence type="ECO:0000256" key="1">
    <source>
        <dbReference type="SAM" id="MobiDB-lite"/>
    </source>
</evidence>
<protein>
    <recommendedName>
        <fullName evidence="2">PH domain-containing protein</fullName>
    </recommendedName>
</protein>
<feature type="region of interest" description="Disordered" evidence="1">
    <location>
        <begin position="421"/>
        <end position="468"/>
    </location>
</feature>
<dbReference type="PANTHER" id="PTHR37283:SF1">
    <property type="entry name" value="PH DOMAIN-CONTAINING PROTEIN YHR131C"/>
    <property type="match status" value="1"/>
</dbReference>
<sequence>MTAHLNPASTSSGGTRIPSTVSNISLEFSETSKIAPPDWDPRYEESPPDLPQIPKEWLFSTDIYEPHQYRLIDNRQQAARHSSSESPNRSNELGRSLRSRLRSSISPKADRNRQKVRYEGADGLSSPQDRNSSPDQTNHSRLSTDRLHSSMGTIPESRMESTSSCGTSPSPAPTPPSSRLPFATLPRLTIAPSRKIRPMSWSATHSMRSTSRRTSMCHTQSSIRSGDPISSTESESRHSFGDRVHSLLSPKRTNFPRSSAAPRPSTSQGDDNTRDINRFGTIITRAPSPSLLRNKLSLNKSTPRPNRIESSSTSSSIDMNGRNASLTGHESQISTSNQNIKTSLPAITSNLTTTTTETIKPTRKNKNTLESSSTTFSSPQPPQPLILNFSFSHHHHLINHHNHLHNTNNLTINTSTTNTNITTKIPSQLDSPSTQSSSSLSNTSTSVISPPISVNTPTTSSSPFHHYPSLYTPPSSPFNHQANTLYSHPNQNMPFISHSRVPSFPFRRRRVSSSSSAPSDPITPSPTSIAPPIPPLPSHLTHLSSKSLTQSDDQQQHRHSTNQTSTSNTSQSTHEATLLPPKPAFQTRERRSSMDFAKLGAAMAKVRLRGRSHELNHQGSRNSSEQTSTNKSNSNRKISDPANNNLPWDNSRSSLHAETRLQPSPGPTPQIDLTLLSRENSTSDSSPDSSRAPSSRPTSRLPSPNPPALSSPPSESQPINHPHSRDIQHATGNESHLSTFIISHSSSSSQGHSSEADQAATLKLDQSNPNDLLHDSNSKRDEDALPSDPLSHSNLYPQSPLLQPASSSSSIASSEETPLAVRIQYISTSPPRTPPIITQCPISFSRTSPPAASPTLCHSSKPPSSPSPSNQLRESTSSASLPVVTLPPPRRPLPSRLRTLPRLDSYCLSPATLIPGVRQLSNISDSSADPESSSADHESGDDAPAATPDPEEDDDETDDDEDTFDDEEHPNPAADQTITMPMSSFPVPTSADTLPVRLQDWVTFDGRSPPTTSLFARSVGNAITSPNSSNQIPSPSSYFDVRPISPLAMSLPTQTPGDRARMILMSPSLASIVQSPVSQHDSRRPSLASRRSQSVLDFQALAIPPPASILSLSSSITTTQLPTSTTVRALLTVESRRPSVSRVSIASPQLPSSSSVVDAPLPPSKSGSGLAPSTSSPSLRRVARRQSMYEMRPSTLDPPPYQQIYQTPGGVQQVILPREEEGREGLPNYTCLVHLEGWMPRKMEFRSPGIQAKDRAWKRQYVILHGTMIRIYKTDPHAQPVSGEGDVYLSAPRHEPISTPSNPLPLHFHKGRYESAPSGSLKEAALAKVPTQHNSLLRVYTLQNAESGLAADYLKRKNVVRVRAEGEQFLLQARDDRGVIDLIEALQAATNVSLDLDVRPLPKFITLPRRRRRRRQTTNTTQRTSTSQQGTRSRRAAASLGAEIVDAMIHEANSAGASGSTRHSSRWSSGPPQQDRMADMLAEEQYHFEDRSGQWEGPES</sequence>
<dbReference type="RefSeq" id="XP_007415797.1">
    <property type="nucleotide sequence ID" value="XM_007415735.1"/>
</dbReference>
<feature type="compositionally biased region" description="Acidic residues" evidence="1">
    <location>
        <begin position="949"/>
        <end position="968"/>
    </location>
</feature>
<dbReference type="Gene3D" id="2.30.29.30">
    <property type="entry name" value="Pleckstrin-homology domain (PH domain)/Phosphotyrosine-binding domain (PTB)"/>
    <property type="match status" value="1"/>
</dbReference>
<feature type="compositionally biased region" description="Basic and acidic residues" evidence="1">
    <location>
        <begin position="108"/>
        <end position="120"/>
    </location>
</feature>
<feature type="compositionally biased region" description="Polar residues" evidence="1">
    <location>
        <begin position="452"/>
        <end position="463"/>
    </location>
</feature>
<dbReference type="InParanoid" id="F4S398"/>
<feature type="compositionally biased region" description="Low complexity" evidence="1">
    <location>
        <begin position="204"/>
        <end position="219"/>
    </location>
</feature>
<feature type="region of interest" description="Disordered" evidence="1">
    <location>
        <begin position="1"/>
        <end position="54"/>
    </location>
</feature>
<feature type="compositionally biased region" description="Low complexity" evidence="1">
    <location>
        <begin position="349"/>
        <end position="359"/>
    </location>
</feature>
<dbReference type="GeneID" id="18924386"/>
<feature type="compositionally biased region" description="Low complexity" evidence="1">
    <location>
        <begin position="287"/>
        <end position="301"/>
    </location>
</feature>
<feature type="compositionally biased region" description="Low complexity" evidence="1">
    <location>
        <begin position="256"/>
        <end position="265"/>
    </location>
</feature>
<organism evidence="4">
    <name type="scientific">Melampsora larici-populina (strain 98AG31 / pathotype 3-4-7)</name>
    <name type="common">Poplar leaf rust fungus</name>
    <dbReference type="NCBI Taxonomy" id="747676"/>
    <lineage>
        <taxon>Eukaryota</taxon>
        <taxon>Fungi</taxon>
        <taxon>Dikarya</taxon>
        <taxon>Basidiomycota</taxon>
        <taxon>Pucciniomycotina</taxon>
        <taxon>Pucciniomycetes</taxon>
        <taxon>Pucciniales</taxon>
        <taxon>Melampsoraceae</taxon>
        <taxon>Melampsora</taxon>
    </lineage>
</organism>
<dbReference type="eggNOG" id="ENOG502QUAB">
    <property type="taxonomic scope" value="Eukaryota"/>
</dbReference>
<feature type="region of interest" description="Disordered" evidence="1">
    <location>
        <begin position="612"/>
        <end position="651"/>
    </location>
</feature>
<dbReference type="Proteomes" id="UP000001072">
    <property type="component" value="Unassembled WGS sequence"/>
</dbReference>
<feature type="compositionally biased region" description="Low complexity" evidence="1">
    <location>
        <begin position="89"/>
        <end position="106"/>
    </location>
</feature>
<feature type="compositionally biased region" description="Low complexity" evidence="1">
    <location>
        <begin position="1141"/>
        <end position="1157"/>
    </location>
</feature>
<feature type="compositionally biased region" description="Low complexity" evidence="1">
    <location>
        <begin position="421"/>
        <end position="446"/>
    </location>
</feature>
<feature type="compositionally biased region" description="Basic and acidic residues" evidence="1">
    <location>
        <begin position="772"/>
        <end position="783"/>
    </location>
</feature>
<dbReference type="STRING" id="747676.F4S398"/>
<feature type="region of interest" description="Disordered" evidence="1">
    <location>
        <begin position="349"/>
        <end position="383"/>
    </location>
</feature>
<name>F4S398_MELLP</name>
<feature type="compositionally biased region" description="Low complexity" evidence="1">
    <location>
        <begin position="1458"/>
        <end position="1470"/>
    </location>
</feature>
<accession>F4S398</accession>
<feature type="region of interest" description="Disordered" evidence="1">
    <location>
        <begin position="919"/>
        <end position="990"/>
    </location>
</feature>
<dbReference type="PANTHER" id="PTHR37283">
    <property type="entry name" value="PH DOMAIN-CONTAINING PROTEIN YHR131C"/>
    <property type="match status" value="1"/>
</dbReference>
<feature type="compositionally biased region" description="Low complexity" evidence="1">
    <location>
        <begin position="826"/>
        <end position="838"/>
    </location>
</feature>
<feature type="compositionally biased region" description="Polar residues" evidence="1">
    <location>
        <begin position="7"/>
        <end position="32"/>
    </location>
</feature>
<feature type="region of interest" description="Disordered" evidence="1">
    <location>
        <begin position="75"/>
        <end position="336"/>
    </location>
</feature>
<proteinExistence type="predicted"/>
<feature type="compositionally biased region" description="Polar residues" evidence="1">
    <location>
        <begin position="125"/>
        <end position="141"/>
    </location>
</feature>
<feature type="region of interest" description="Disordered" evidence="1">
    <location>
        <begin position="506"/>
        <end position="591"/>
    </location>
</feature>
<evidence type="ECO:0000313" key="4">
    <source>
        <dbReference type="Proteomes" id="UP000001072"/>
    </source>
</evidence>
<feature type="compositionally biased region" description="Polar residues" evidence="1">
    <location>
        <begin position="840"/>
        <end position="850"/>
    </location>
</feature>
<reference evidence="4" key="1">
    <citation type="journal article" date="2011" name="Proc. Natl. Acad. Sci. U.S.A.">
        <title>Obligate biotrophy features unraveled by the genomic analysis of rust fungi.</title>
        <authorList>
            <person name="Duplessis S."/>
            <person name="Cuomo C.A."/>
            <person name="Lin Y.-C."/>
            <person name="Aerts A."/>
            <person name="Tisserant E."/>
            <person name="Veneault-Fourrey C."/>
            <person name="Joly D.L."/>
            <person name="Hacquard S."/>
            <person name="Amselem J."/>
            <person name="Cantarel B.L."/>
            <person name="Chiu R."/>
            <person name="Coutinho P.M."/>
            <person name="Feau N."/>
            <person name="Field M."/>
            <person name="Frey P."/>
            <person name="Gelhaye E."/>
            <person name="Goldberg J."/>
            <person name="Grabherr M.G."/>
            <person name="Kodira C.D."/>
            <person name="Kohler A."/>
            <person name="Kuees U."/>
            <person name="Lindquist E.A."/>
            <person name="Lucas S.M."/>
            <person name="Mago R."/>
            <person name="Mauceli E."/>
            <person name="Morin E."/>
            <person name="Murat C."/>
            <person name="Pangilinan J.L."/>
            <person name="Park R."/>
            <person name="Pearson M."/>
            <person name="Quesneville H."/>
            <person name="Rouhier N."/>
            <person name="Sakthikumar S."/>
            <person name="Salamov A.A."/>
            <person name="Schmutz J."/>
            <person name="Selles B."/>
            <person name="Shapiro H."/>
            <person name="Tanguay P."/>
            <person name="Tuskan G.A."/>
            <person name="Henrissat B."/>
            <person name="Van de Peer Y."/>
            <person name="Rouze P."/>
            <person name="Ellis J.G."/>
            <person name="Dodds P.N."/>
            <person name="Schein J.E."/>
            <person name="Zhong S."/>
            <person name="Hamelin R.C."/>
            <person name="Grigoriev I.V."/>
            <person name="Szabo L.J."/>
            <person name="Martin F."/>
        </authorList>
    </citation>
    <scope>NUCLEOTIDE SEQUENCE [LARGE SCALE GENOMIC DNA]</scope>
    <source>
        <strain evidence="4">98AG31 / pathotype 3-4-7</strain>
    </source>
</reference>